<gene>
    <name evidence="1" type="ORF">DERP_012131</name>
</gene>
<reference evidence="1 2" key="1">
    <citation type="journal article" date="2018" name="J. Allergy Clin. Immunol.">
        <title>High-quality assembly of Dermatophagoides pteronyssinus genome and transcriptome reveals a wide range of novel allergens.</title>
        <authorList>
            <person name="Liu X.Y."/>
            <person name="Yang K.Y."/>
            <person name="Wang M.Q."/>
            <person name="Kwok J.S."/>
            <person name="Zeng X."/>
            <person name="Yang Z."/>
            <person name="Xiao X.J."/>
            <person name="Lau C.P."/>
            <person name="Li Y."/>
            <person name="Huang Z.M."/>
            <person name="Ba J.G."/>
            <person name="Yim A.K."/>
            <person name="Ouyang C.Y."/>
            <person name="Ngai S.M."/>
            <person name="Chan T.F."/>
            <person name="Leung E.L."/>
            <person name="Liu L."/>
            <person name="Liu Z.G."/>
            <person name="Tsui S.K."/>
        </authorList>
    </citation>
    <scope>NUCLEOTIDE SEQUENCE [LARGE SCALE GENOMIC DNA]</scope>
    <source>
        <strain evidence="1">Derp</strain>
    </source>
</reference>
<keyword evidence="2" id="KW-1185">Reference proteome</keyword>
<reference evidence="1 2" key="2">
    <citation type="journal article" date="2022" name="Mol. Biol. Evol.">
        <title>Comparative Genomics Reveals Insights into the Divergent Evolution of Astigmatic Mites and Household Pest Adaptations.</title>
        <authorList>
            <person name="Xiong Q."/>
            <person name="Wan A.T."/>
            <person name="Liu X."/>
            <person name="Fung C.S."/>
            <person name="Xiao X."/>
            <person name="Malainual N."/>
            <person name="Hou J."/>
            <person name="Wang L."/>
            <person name="Wang M."/>
            <person name="Yang K.Y."/>
            <person name="Cui Y."/>
            <person name="Leung E.L."/>
            <person name="Nong W."/>
            <person name="Shin S.K."/>
            <person name="Au S.W."/>
            <person name="Jeong K.Y."/>
            <person name="Chew F.T."/>
            <person name="Hui J.H."/>
            <person name="Leung T.F."/>
            <person name="Tungtrongchitr A."/>
            <person name="Zhong N."/>
            <person name="Liu Z."/>
            <person name="Tsui S.K."/>
        </authorList>
    </citation>
    <scope>NUCLEOTIDE SEQUENCE [LARGE SCALE GENOMIC DNA]</scope>
    <source>
        <strain evidence="1">Derp</strain>
    </source>
</reference>
<dbReference type="Proteomes" id="UP000887458">
    <property type="component" value="Unassembled WGS sequence"/>
</dbReference>
<sequence length="23" mass="2722">MSKLIHNLNSQEIQIKILENLDQ</sequence>
<evidence type="ECO:0000313" key="1">
    <source>
        <dbReference type="EMBL" id="KAH9413797.1"/>
    </source>
</evidence>
<organism evidence="1 2">
    <name type="scientific">Dermatophagoides pteronyssinus</name>
    <name type="common">European house dust mite</name>
    <dbReference type="NCBI Taxonomy" id="6956"/>
    <lineage>
        <taxon>Eukaryota</taxon>
        <taxon>Metazoa</taxon>
        <taxon>Ecdysozoa</taxon>
        <taxon>Arthropoda</taxon>
        <taxon>Chelicerata</taxon>
        <taxon>Arachnida</taxon>
        <taxon>Acari</taxon>
        <taxon>Acariformes</taxon>
        <taxon>Sarcoptiformes</taxon>
        <taxon>Astigmata</taxon>
        <taxon>Psoroptidia</taxon>
        <taxon>Analgoidea</taxon>
        <taxon>Pyroglyphidae</taxon>
        <taxon>Dermatophagoidinae</taxon>
        <taxon>Dermatophagoides</taxon>
    </lineage>
</organism>
<feature type="non-terminal residue" evidence="1">
    <location>
        <position position="23"/>
    </location>
</feature>
<comment type="caution">
    <text evidence="1">The sequence shown here is derived from an EMBL/GenBank/DDBJ whole genome shotgun (WGS) entry which is preliminary data.</text>
</comment>
<protein>
    <submittedName>
        <fullName evidence="1">Uncharacterized protein</fullName>
    </submittedName>
</protein>
<dbReference type="EMBL" id="NJHN03000119">
    <property type="protein sequence ID" value="KAH9413797.1"/>
    <property type="molecule type" value="Genomic_DNA"/>
</dbReference>
<name>A0ABQ8IU08_DERPT</name>
<proteinExistence type="predicted"/>
<accession>A0ABQ8IU08</accession>
<evidence type="ECO:0000313" key="2">
    <source>
        <dbReference type="Proteomes" id="UP000887458"/>
    </source>
</evidence>